<dbReference type="EMBL" id="JBJQOH010000006">
    <property type="protein sequence ID" value="KAL3682946.1"/>
    <property type="molecule type" value="Genomic_DNA"/>
</dbReference>
<evidence type="ECO:0000313" key="1">
    <source>
        <dbReference type="EMBL" id="KAL3682946.1"/>
    </source>
</evidence>
<reference evidence="1 2" key="1">
    <citation type="submission" date="2024-09" db="EMBL/GenBank/DDBJ databases">
        <title>Chromosome-scale assembly of Riccia sorocarpa.</title>
        <authorList>
            <person name="Paukszto L."/>
        </authorList>
    </citation>
    <scope>NUCLEOTIDE SEQUENCE [LARGE SCALE GENOMIC DNA]</scope>
    <source>
        <strain evidence="1">LP-2024</strain>
        <tissue evidence="1">Aerial parts of the thallus</tissue>
    </source>
</reference>
<sequence>MLKQISVVTEDTVKAMLADTLAVLRVPREDCGSQHRGEELAVDPAAARTITDRRHKERSCGDSGHKNEDCPEFISLFREITSGSMQEWMIPDAVGDMDDLDALK</sequence>
<dbReference type="Proteomes" id="UP001633002">
    <property type="component" value="Unassembled WGS sequence"/>
</dbReference>
<comment type="caution">
    <text evidence="1">The sequence shown here is derived from an EMBL/GenBank/DDBJ whole genome shotgun (WGS) entry which is preliminary data.</text>
</comment>
<evidence type="ECO:0000313" key="2">
    <source>
        <dbReference type="Proteomes" id="UP001633002"/>
    </source>
</evidence>
<organism evidence="1 2">
    <name type="scientific">Riccia sorocarpa</name>
    <dbReference type="NCBI Taxonomy" id="122646"/>
    <lineage>
        <taxon>Eukaryota</taxon>
        <taxon>Viridiplantae</taxon>
        <taxon>Streptophyta</taxon>
        <taxon>Embryophyta</taxon>
        <taxon>Marchantiophyta</taxon>
        <taxon>Marchantiopsida</taxon>
        <taxon>Marchantiidae</taxon>
        <taxon>Marchantiales</taxon>
        <taxon>Ricciaceae</taxon>
        <taxon>Riccia</taxon>
    </lineage>
</organism>
<gene>
    <name evidence="1" type="ORF">R1sor_000968</name>
</gene>
<proteinExistence type="predicted"/>
<keyword evidence="2" id="KW-1185">Reference proteome</keyword>
<dbReference type="AlphaFoldDB" id="A0ABD3GYU4"/>
<protein>
    <recommendedName>
        <fullName evidence="3">CCHC-type domain-containing protein</fullName>
    </recommendedName>
</protein>
<name>A0ABD3GYU4_9MARC</name>
<accession>A0ABD3GYU4</accession>
<evidence type="ECO:0008006" key="3">
    <source>
        <dbReference type="Google" id="ProtNLM"/>
    </source>
</evidence>